<evidence type="ECO:0000313" key="2">
    <source>
        <dbReference type="Proteomes" id="UP000001075"/>
    </source>
</evidence>
<organism evidence="1 2">
    <name type="scientific">Cricetulus griseus</name>
    <name type="common">Chinese hamster</name>
    <name type="synonym">Cricetulus barabensis griseus</name>
    <dbReference type="NCBI Taxonomy" id="10029"/>
    <lineage>
        <taxon>Eukaryota</taxon>
        <taxon>Metazoa</taxon>
        <taxon>Chordata</taxon>
        <taxon>Craniata</taxon>
        <taxon>Vertebrata</taxon>
        <taxon>Euteleostomi</taxon>
        <taxon>Mammalia</taxon>
        <taxon>Eutheria</taxon>
        <taxon>Euarchontoglires</taxon>
        <taxon>Glires</taxon>
        <taxon>Rodentia</taxon>
        <taxon>Myomorpha</taxon>
        <taxon>Muroidea</taxon>
        <taxon>Cricetidae</taxon>
        <taxon>Cricetinae</taxon>
        <taxon>Cricetulus</taxon>
    </lineage>
</organism>
<sequence>MVVTQRKEHAEEQSGNFLQNIQKKSLSYLLIQSKVVNFASPYSLLKHLKLRITSTLK</sequence>
<dbReference type="AlphaFoldDB" id="G3I9F3"/>
<dbReference type="Proteomes" id="UP000001075">
    <property type="component" value="Unassembled WGS sequence"/>
</dbReference>
<name>G3I9F3_CRIGR</name>
<gene>
    <name evidence="1" type="ORF">I79_020195</name>
</gene>
<proteinExistence type="predicted"/>
<dbReference type="InParanoid" id="G3I9F3"/>
<dbReference type="EMBL" id="JH001598">
    <property type="protein sequence ID" value="EGV95414.1"/>
    <property type="molecule type" value="Genomic_DNA"/>
</dbReference>
<evidence type="ECO:0000313" key="1">
    <source>
        <dbReference type="EMBL" id="EGV95414.1"/>
    </source>
</evidence>
<protein>
    <submittedName>
        <fullName evidence="1">Uncharacterized protein</fullName>
    </submittedName>
</protein>
<reference evidence="2" key="1">
    <citation type="journal article" date="2011" name="Nat. Biotechnol.">
        <title>The genomic sequence of the Chinese hamster ovary (CHO)-K1 cell line.</title>
        <authorList>
            <person name="Xu X."/>
            <person name="Nagarajan H."/>
            <person name="Lewis N.E."/>
            <person name="Pan S."/>
            <person name="Cai Z."/>
            <person name="Liu X."/>
            <person name="Chen W."/>
            <person name="Xie M."/>
            <person name="Wang W."/>
            <person name="Hammond S."/>
            <person name="Andersen M.R."/>
            <person name="Neff N."/>
            <person name="Passarelli B."/>
            <person name="Koh W."/>
            <person name="Fan H.C."/>
            <person name="Wang J."/>
            <person name="Gui Y."/>
            <person name="Lee K.H."/>
            <person name="Betenbaugh M.J."/>
            <person name="Quake S.R."/>
            <person name="Famili I."/>
            <person name="Palsson B.O."/>
            <person name="Wang J."/>
        </authorList>
    </citation>
    <scope>NUCLEOTIDE SEQUENCE [LARGE SCALE GENOMIC DNA]</scope>
    <source>
        <strain evidence="2">CHO K1 cell line</strain>
    </source>
</reference>
<accession>G3I9F3</accession>